<evidence type="ECO:0000313" key="1">
    <source>
        <dbReference type="EMBL" id="ASI38092.1"/>
    </source>
</evidence>
<geneLocation type="plasmid" evidence="1">
    <name>pPHE20</name>
</geneLocation>
<dbReference type="AlphaFoldDB" id="A0A220IT95"/>
<dbReference type="RefSeq" id="WP_096103865.1">
    <property type="nucleotide sequence ID" value="NZ_KY503036.1"/>
</dbReference>
<accession>A0A220IT95</accession>
<sequence>MSNAKQPDVNDQTIDVIDQAVDFLRVHYREHGVEIRNAHAHAAVSHYLGFNSKIALKSDDHFDSTDTQLLAYRDTGVSKLREHIPLMKPTPLQGLDVLQLGAVIYAGLAPACELCDEKSLSITPLGYEDSEPDGWVCHPCAEQYDEAYATCRFCGDGYIYRASEINHRGECSEHDGESVYDEEELEDMESFLEYHQNH</sequence>
<protein>
    <submittedName>
        <fullName evidence="1">Uncharacterized protein</fullName>
    </submittedName>
</protein>
<organism evidence="1">
    <name type="scientific">Pseudomonas fluorescens</name>
    <dbReference type="NCBI Taxonomy" id="294"/>
    <lineage>
        <taxon>Bacteria</taxon>
        <taxon>Pseudomonadati</taxon>
        <taxon>Pseudomonadota</taxon>
        <taxon>Gammaproteobacteria</taxon>
        <taxon>Pseudomonadales</taxon>
        <taxon>Pseudomonadaceae</taxon>
        <taxon>Pseudomonas</taxon>
    </lineage>
</organism>
<dbReference type="EMBL" id="KY503036">
    <property type="protein sequence ID" value="ASI38092.1"/>
    <property type="molecule type" value="Genomic_DNA"/>
</dbReference>
<keyword evidence="1" id="KW-0614">Plasmid</keyword>
<name>A0A220IT95_PSEFL</name>
<reference evidence="1" key="1">
    <citation type="submission" date="2017-01" db="EMBL/GenBank/DDBJ databases">
        <title>IS1411 activates the second repA gene of the plasmid pG20 in Pseudomonas fluorescens PC20.</title>
        <authorList>
            <person name="Naanuri E."/>
            <person name="Heinaru E."/>
            <person name="Joesaar M."/>
            <person name="Heinaru A."/>
        </authorList>
    </citation>
    <scope>NUCLEOTIDE SEQUENCE</scope>
    <source>
        <strain evidence="1">PC20</strain>
        <plasmid evidence="1">pPHE20</plasmid>
    </source>
</reference>
<proteinExistence type="predicted"/>